<evidence type="ECO:0000259" key="9">
    <source>
        <dbReference type="Pfam" id="PF02706"/>
    </source>
</evidence>
<sequence>MLERQWAAATARDWRGSGGSAEFVNLSDILSFFSRYIVSILLCALVGVVGASLYLATSDRIFTARTQILIEPKLPQFMQQQMVEVHLSLDTAQIESQLALLRSQKIAMMVIDELDLARNPAFVDMGGLRLGERLEKLRSLITGTPYRPGPARVDEAQDEALTPQQKAAEVFAGNLDVQRVGVSYAIDIHFKSQDPALAARIANATADAFVREQMENRAASAREGVAWLEKRIDEAGAQMNKATQVAQEFRATYDYRVDRPDEAPTGDARADAPTLEQLEVAAETYRKMYESLLAAYTSAVNQQPFLIANSRVITPAVQPMVQSHPRKRLTLIFGAFAGLMLGVGVAFVRHSLDRTLRSPRQIGEELGLVCTGELPHSGLRKAAGLCEEVIRHPHSPFSMGLRGARAVISLADSGKPRLCIGVTAALPGQVKSAVAGNLAALYATSGVQTLLIDLDTQSTLTKALQSPLSSIEPTRQNGGAHPPAAAVRTVSPAGFDFMANEERGTGSLALPANMQDLLGTLDRYKVIVVDLPAYEHGADGLLVCPLLDGVMVVAESGSTPLDSLADLARTLRIANAPILGVLLAHRRRLARLRVRRRSSGRPAPRPA</sequence>
<keyword evidence="6 8" id="KW-1133">Transmembrane helix</keyword>
<dbReference type="GO" id="GO:0004713">
    <property type="term" value="F:protein tyrosine kinase activity"/>
    <property type="evidence" value="ECO:0007669"/>
    <property type="project" value="TreeGrafter"/>
</dbReference>
<keyword evidence="12" id="KW-1185">Reference proteome</keyword>
<feature type="domain" description="Tyrosine-protein kinase G-rich" evidence="10">
    <location>
        <begin position="278"/>
        <end position="350"/>
    </location>
</feature>
<comment type="caution">
    <text evidence="11">The sequence shown here is derived from an EMBL/GenBank/DDBJ whole genome shotgun (WGS) entry which is preliminary data.</text>
</comment>
<dbReference type="PANTHER" id="PTHR32309">
    <property type="entry name" value="TYROSINE-PROTEIN KINASE"/>
    <property type="match status" value="1"/>
</dbReference>
<proteinExistence type="predicted"/>
<dbReference type="Gene3D" id="3.40.50.300">
    <property type="entry name" value="P-loop containing nucleotide triphosphate hydrolases"/>
    <property type="match status" value="1"/>
</dbReference>
<accession>A0A7W9S4W3</accession>
<evidence type="ECO:0000256" key="1">
    <source>
        <dbReference type="ARBA" id="ARBA00004651"/>
    </source>
</evidence>
<gene>
    <name evidence="11" type="ORF">HNR59_003551</name>
</gene>
<dbReference type="SUPFAM" id="SSF52540">
    <property type="entry name" value="P-loop containing nucleoside triphosphate hydrolases"/>
    <property type="match status" value="1"/>
</dbReference>
<feature type="transmembrane region" description="Helical" evidence="8">
    <location>
        <begin position="36"/>
        <end position="56"/>
    </location>
</feature>
<dbReference type="InterPro" id="IPR032807">
    <property type="entry name" value="GNVR"/>
</dbReference>
<evidence type="ECO:0000256" key="5">
    <source>
        <dbReference type="ARBA" id="ARBA00022840"/>
    </source>
</evidence>
<feature type="domain" description="Polysaccharide chain length determinant N-terminal" evidence="9">
    <location>
        <begin position="24"/>
        <end position="114"/>
    </location>
</feature>
<dbReference type="InterPro" id="IPR005702">
    <property type="entry name" value="Wzc-like_C"/>
</dbReference>
<dbReference type="InterPro" id="IPR027417">
    <property type="entry name" value="P-loop_NTPase"/>
</dbReference>
<dbReference type="Pfam" id="PF02706">
    <property type="entry name" value="Wzz"/>
    <property type="match status" value="1"/>
</dbReference>
<keyword evidence="7 8" id="KW-0472">Membrane</keyword>
<dbReference type="InterPro" id="IPR050445">
    <property type="entry name" value="Bact_polysacc_biosynth/exp"/>
</dbReference>
<protein>
    <submittedName>
        <fullName evidence="11">Uncharacterized protein involved in exopolysaccharide biosynthesis/Mrp family chromosome partitioning ATPase</fullName>
    </submittedName>
</protein>
<dbReference type="Proteomes" id="UP000533306">
    <property type="component" value="Unassembled WGS sequence"/>
</dbReference>
<dbReference type="Pfam" id="PF13807">
    <property type="entry name" value="GNVR"/>
    <property type="match status" value="1"/>
</dbReference>
<keyword evidence="5" id="KW-0067">ATP-binding</keyword>
<dbReference type="PANTHER" id="PTHR32309:SF13">
    <property type="entry name" value="FERRIC ENTEROBACTIN TRANSPORT PROTEIN FEPE"/>
    <property type="match status" value="1"/>
</dbReference>
<evidence type="ECO:0000313" key="12">
    <source>
        <dbReference type="Proteomes" id="UP000533306"/>
    </source>
</evidence>
<feature type="transmembrane region" description="Helical" evidence="8">
    <location>
        <begin position="329"/>
        <end position="348"/>
    </location>
</feature>
<dbReference type="AlphaFoldDB" id="A0A7W9S4W3"/>
<comment type="subcellular location">
    <subcellularLocation>
        <location evidence="1">Cell membrane</location>
        <topology evidence="1">Multi-pass membrane protein</topology>
    </subcellularLocation>
</comment>
<dbReference type="CDD" id="cd05387">
    <property type="entry name" value="BY-kinase"/>
    <property type="match status" value="1"/>
</dbReference>
<evidence type="ECO:0000256" key="6">
    <source>
        <dbReference type="ARBA" id="ARBA00022989"/>
    </source>
</evidence>
<evidence type="ECO:0000256" key="8">
    <source>
        <dbReference type="SAM" id="Phobius"/>
    </source>
</evidence>
<evidence type="ECO:0000259" key="10">
    <source>
        <dbReference type="Pfam" id="PF13807"/>
    </source>
</evidence>
<reference evidence="11 12" key="1">
    <citation type="submission" date="2020-08" db="EMBL/GenBank/DDBJ databases">
        <title>Genomic Encyclopedia of Type Strains, Phase IV (KMG-IV): sequencing the most valuable type-strain genomes for metagenomic binning, comparative biology and taxonomic classification.</title>
        <authorList>
            <person name="Goeker M."/>
        </authorList>
    </citation>
    <scope>NUCLEOTIDE SEQUENCE [LARGE SCALE GENOMIC DNA]</scope>
    <source>
        <strain evidence="11 12">DSM 11099</strain>
    </source>
</reference>
<keyword evidence="4" id="KW-0547">Nucleotide-binding</keyword>
<organism evidence="11 12">
    <name type="scientific">Aquamicrobium lusatiense</name>
    <dbReference type="NCBI Taxonomy" id="89772"/>
    <lineage>
        <taxon>Bacteria</taxon>
        <taxon>Pseudomonadati</taxon>
        <taxon>Pseudomonadota</taxon>
        <taxon>Alphaproteobacteria</taxon>
        <taxon>Hyphomicrobiales</taxon>
        <taxon>Phyllobacteriaceae</taxon>
        <taxon>Aquamicrobium</taxon>
    </lineage>
</organism>
<dbReference type="EMBL" id="JACHEU010000004">
    <property type="protein sequence ID" value="MBB6014157.1"/>
    <property type="molecule type" value="Genomic_DNA"/>
</dbReference>
<evidence type="ECO:0000256" key="4">
    <source>
        <dbReference type="ARBA" id="ARBA00022741"/>
    </source>
</evidence>
<dbReference type="InterPro" id="IPR003856">
    <property type="entry name" value="LPS_length_determ_N"/>
</dbReference>
<dbReference type="GO" id="GO:0005886">
    <property type="term" value="C:plasma membrane"/>
    <property type="evidence" value="ECO:0007669"/>
    <property type="project" value="UniProtKB-SubCell"/>
</dbReference>
<dbReference type="RefSeq" id="WP_183832339.1">
    <property type="nucleotide sequence ID" value="NZ_JACHEU010000004.1"/>
</dbReference>
<evidence type="ECO:0000256" key="3">
    <source>
        <dbReference type="ARBA" id="ARBA00022692"/>
    </source>
</evidence>
<keyword evidence="3 8" id="KW-0812">Transmembrane</keyword>
<name>A0A7W9S4W3_9HYPH</name>
<evidence type="ECO:0000313" key="11">
    <source>
        <dbReference type="EMBL" id="MBB6014157.1"/>
    </source>
</evidence>
<evidence type="ECO:0000256" key="7">
    <source>
        <dbReference type="ARBA" id="ARBA00023136"/>
    </source>
</evidence>
<evidence type="ECO:0000256" key="2">
    <source>
        <dbReference type="ARBA" id="ARBA00022475"/>
    </source>
</evidence>
<keyword evidence="2" id="KW-1003">Cell membrane</keyword>